<feature type="transmembrane region" description="Helical" evidence="2">
    <location>
        <begin position="14"/>
        <end position="32"/>
    </location>
</feature>
<keyword evidence="4" id="KW-1185">Reference proteome</keyword>
<protein>
    <recommendedName>
        <fullName evidence="5">GIY-YIG domain-containing protein</fullName>
    </recommendedName>
</protein>
<dbReference type="HOGENOM" id="CLU_1902020_0_0_2"/>
<dbReference type="RefSeq" id="WP_014287957.1">
    <property type="nucleotide sequence ID" value="NC_016645.1"/>
</dbReference>
<name>G7VHV7_9CREN</name>
<keyword evidence="2" id="KW-0812">Transmembrane</keyword>
<organism evidence="3 4">
    <name type="scientific">Pyrobaculum ferrireducens</name>
    <dbReference type="NCBI Taxonomy" id="1104324"/>
    <lineage>
        <taxon>Archaea</taxon>
        <taxon>Thermoproteota</taxon>
        <taxon>Thermoprotei</taxon>
        <taxon>Thermoproteales</taxon>
        <taxon>Thermoproteaceae</taxon>
        <taxon>Pyrobaculum</taxon>
    </lineage>
</organism>
<dbReference type="BioCyc" id="PSP1104324:GJSN-667-MONOMER"/>
<gene>
    <name evidence="3" type="ORF">P186_0679</name>
</gene>
<evidence type="ECO:0000313" key="3">
    <source>
        <dbReference type="EMBL" id="AET32129.1"/>
    </source>
</evidence>
<dbReference type="EMBL" id="CP003098">
    <property type="protein sequence ID" value="AET32129.1"/>
    <property type="molecule type" value="Genomic_DNA"/>
</dbReference>
<evidence type="ECO:0008006" key="5">
    <source>
        <dbReference type="Google" id="ProtNLM"/>
    </source>
</evidence>
<dbReference type="AlphaFoldDB" id="G7VHV7"/>
<evidence type="ECO:0000313" key="4">
    <source>
        <dbReference type="Proteomes" id="UP000005867"/>
    </source>
</evidence>
<dbReference type="STRING" id="1104324.P186_0679"/>
<evidence type="ECO:0000256" key="1">
    <source>
        <dbReference type="SAM" id="MobiDB-lite"/>
    </source>
</evidence>
<proteinExistence type="predicted"/>
<dbReference type="Proteomes" id="UP000005867">
    <property type="component" value="Chromosome"/>
</dbReference>
<dbReference type="eggNOG" id="arCOG12883">
    <property type="taxonomic scope" value="Archaea"/>
</dbReference>
<reference evidence="3 4" key="1">
    <citation type="journal article" date="2012" name="J. Bacteriol.">
        <title>Complete genome sequence of strain 1860, a crenarchaeon of the genus pyrobaculum able to grow with various electron acceptors.</title>
        <authorList>
            <person name="Mardanov A.V."/>
            <person name="Gumerov V.M."/>
            <person name="Slobodkina G.B."/>
            <person name="Beletsky A.V."/>
            <person name="Bonch-Osmolovskaya E.A."/>
            <person name="Ravin N.V."/>
            <person name="Skryabin K.G."/>
        </authorList>
    </citation>
    <scope>NUCLEOTIDE SEQUENCE [LARGE SCALE GENOMIC DNA]</scope>
    <source>
        <strain evidence="3 4">1860</strain>
    </source>
</reference>
<sequence>MLQLVLNPGLYVGAVYYVYLAVAGGRVAYVGVGKRGGYYDRVYMHLRGHSSAARRGLRADVFIILAYTRRRRLAEMWEAWLHAVFSPPYAERRPRRPPPSPRRDAGASRCRSPCPWRNTPGLWAPRWPTPLRF</sequence>
<keyword evidence="2" id="KW-0472">Membrane</keyword>
<feature type="region of interest" description="Disordered" evidence="1">
    <location>
        <begin position="89"/>
        <end position="112"/>
    </location>
</feature>
<accession>G7VHV7</accession>
<keyword evidence="2" id="KW-1133">Transmembrane helix</keyword>
<dbReference type="KEGG" id="pyr:P186_0679"/>
<evidence type="ECO:0000256" key="2">
    <source>
        <dbReference type="SAM" id="Phobius"/>
    </source>
</evidence>
<dbReference type="GeneID" id="11594943"/>